<dbReference type="PANTHER" id="PTHR11739">
    <property type="entry name" value="CITRATE SYNTHASE"/>
    <property type="match status" value="1"/>
</dbReference>
<evidence type="ECO:0000256" key="2">
    <source>
        <dbReference type="ARBA" id="ARBA00010566"/>
    </source>
</evidence>
<evidence type="ECO:0000313" key="6">
    <source>
        <dbReference type="EMBL" id="GAA1716835.1"/>
    </source>
</evidence>
<keyword evidence="7" id="KW-1185">Reference proteome</keyword>
<evidence type="ECO:0000313" key="7">
    <source>
        <dbReference type="Proteomes" id="UP001500280"/>
    </source>
</evidence>
<proteinExistence type="inferred from homology"/>
<dbReference type="EMBL" id="BAAANF010000027">
    <property type="protein sequence ID" value="GAA1716835.1"/>
    <property type="molecule type" value="Genomic_DNA"/>
</dbReference>
<name>A0ABN2J2T5_9ACTN</name>
<dbReference type="Proteomes" id="UP001500280">
    <property type="component" value="Unassembled WGS sequence"/>
</dbReference>
<protein>
    <recommendedName>
        <fullName evidence="3">citrate synthase (unknown stereospecificity)</fullName>
        <ecNumber evidence="3">2.3.3.16</ecNumber>
    </recommendedName>
</protein>
<keyword evidence="4" id="KW-0808">Transferase</keyword>
<gene>
    <name evidence="6" type="ORF">GCM10009745_76810</name>
</gene>
<dbReference type="GO" id="GO:0016829">
    <property type="term" value="F:lyase activity"/>
    <property type="evidence" value="ECO:0007669"/>
    <property type="project" value="UniProtKB-KW"/>
</dbReference>
<dbReference type="NCBIfam" id="NF004864">
    <property type="entry name" value="PRK06224.1-1"/>
    <property type="match status" value="1"/>
</dbReference>
<comment type="similarity">
    <text evidence="2">Belongs to the citrate synthase family.</text>
</comment>
<dbReference type="InterPro" id="IPR016143">
    <property type="entry name" value="Citrate_synth-like_sm_a-sub"/>
</dbReference>
<dbReference type="InterPro" id="IPR002020">
    <property type="entry name" value="Citrate_synthase"/>
</dbReference>
<evidence type="ECO:0000256" key="3">
    <source>
        <dbReference type="ARBA" id="ARBA00012972"/>
    </source>
</evidence>
<evidence type="ECO:0000256" key="5">
    <source>
        <dbReference type="SAM" id="MobiDB-lite"/>
    </source>
</evidence>
<dbReference type="InterPro" id="IPR016142">
    <property type="entry name" value="Citrate_synth-like_lrg_a-sub"/>
</dbReference>
<dbReference type="InterPro" id="IPR036969">
    <property type="entry name" value="Citrate_synthase_sf"/>
</dbReference>
<dbReference type="Gene3D" id="1.10.230.10">
    <property type="entry name" value="Cytochrome P450-Terp, domain 2"/>
    <property type="match status" value="1"/>
</dbReference>
<dbReference type="PANTHER" id="PTHR11739:SF4">
    <property type="entry name" value="CITRATE SYNTHASE, PEROXISOMAL"/>
    <property type="match status" value="1"/>
</dbReference>
<reference evidence="6 7" key="1">
    <citation type="journal article" date="2019" name="Int. J. Syst. Evol. Microbiol.">
        <title>The Global Catalogue of Microorganisms (GCM) 10K type strain sequencing project: providing services to taxonomists for standard genome sequencing and annotation.</title>
        <authorList>
            <consortium name="The Broad Institute Genomics Platform"/>
            <consortium name="The Broad Institute Genome Sequencing Center for Infectious Disease"/>
            <person name="Wu L."/>
            <person name="Ma J."/>
        </authorList>
    </citation>
    <scope>NUCLEOTIDE SEQUENCE [LARGE SCALE GENOMIC DNA]</scope>
    <source>
        <strain evidence="6 7">JCM 14307</strain>
    </source>
</reference>
<dbReference type="Gene3D" id="1.10.580.10">
    <property type="entry name" value="Citrate Synthase, domain 1"/>
    <property type="match status" value="2"/>
</dbReference>
<comment type="caution">
    <text evidence="6">The sequence shown here is derived from an EMBL/GenBank/DDBJ whole genome shotgun (WGS) entry which is preliminary data.</text>
</comment>
<dbReference type="RefSeq" id="WP_344163941.1">
    <property type="nucleotide sequence ID" value="NZ_BAAANF010000027.1"/>
</dbReference>
<sequence>MTTPDSTAAADWWATGISDIGPGSIRFHGYAIEELIGAVTFPQMIWLMVRGDLPSPGQAHLLEQTLVAAVDHGPQAPSIAAARMAASCGLPLNNAIATGVNLLGDVHGGAGQQCLELLYTLADSNQNPDNAARDLVTSYKSRKAYIPGFGHRFHPRDPRRDPLITAAEQAVAKGTIDGKYLNHALALETALAPVPMNVDGATATIYAELGFDPPLARGLFVLSRSVGLLAHAHEQSQDPTRIKGPLPKTILPTYTGPPPRTLT</sequence>
<dbReference type="SUPFAM" id="SSF48256">
    <property type="entry name" value="Citrate synthase"/>
    <property type="match status" value="1"/>
</dbReference>
<feature type="region of interest" description="Disordered" evidence="5">
    <location>
        <begin position="233"/>
        <end position="263"/>
    </location>
</feature>
<dbReference type="CDD" id="cd06100">
    <property type="entry name" value="CCL_ACL-C"/>
    <property type="match status" value="1"/>
</dbReference>
<dbReference type="Pfam" id="PF00285">
    <property type="entry name" value="Citrate_synt"/>
    <property type="match status" value="1"/>
</dbReference>
<dbReference type="PRINTS" id="PR00143">
    <property type="entry name" value="CITRTSNTHASE"/>
</dbReference>
<comment type="pathway">
    <text evidence="1">Carbohydrate metabolism; tricarboxylic acid cycle.</text>
</comment>
<accession>A0ABN2J2T5</accession>
<organism evidence="6 7">
    <name type="scientific">Kribbella yunnanensis</name>
    <dbReference type="NCBI Taxonomy" id="190194"/>
    <lineage>
        <taxon>Bacteria</taxon>
        <taxon>Bacillati</taxon>
        <taxon>Actinomycetota</taxon>
        <taxon>Actinomycetes</taxon>
        <taxon>Propionibacteriales</taxon>
        <taxon>Kribbellaceae</taxon>
        <taxon>Kribbella</taxon>
    </lineage>
</organism>
<dbReference type="EC" id="2.3.3.16" evidence="3"/>
<evidence type="ECO:0000256" key="1">
    <source>
        <dbReference type="ARBA" id="ARBA00005163"/>
    </source>
</evidence>
<keyword evidence="6" id="KW-0456">Lyase</keyword>
<evidence type="ECO:0000256" key="4">
    <source>
        <dbReference type="ARBA" id="ARBA00022679"/>
    </source>
</evidence>